<evidence type="ECO:0000313" key="1">
    <source>
        <dbReference type="EMBL" id="KII68976.1"/>
    </source>
</evidence>
<protein>
    <submittedName>
        <fullName evidence="1">Uncharacterized protein</fullName>
    </submittedName>
</protein>
<proteinExistence type="predicted"/>
<dbReference type="AlphaFoldDB" id="A0A0C2MP14"/>
<organism evidence="1 2">
    <name type="scientific">Thelohanellus kitauei</name>
    <name type="common">Myxosporean</name>
    <dbReference type="NCBI Taxonomy" id="669202"/>
    <lineage>
        <taxon>Eukaryota</taxon>
        <taxon>Metazoa</taxon>
        <taxon>Cnidaria</taxon>
        <taxon>Myxozoa</taxon>
        <taxon>Myxosporea</taxon>
        <taxon>Bivalvulida</taxon>
        <taxon>Platysporina</taxon>
        <taxon>Myxobolidae</taxon>
        <taxon>Thelohanellus</taxon>
    </lineage>
</organism>
<sequence>MLSKKLDVVIAIFLEPTQFCHKLLCPFPAAICCELAGQINSAIEFCMKFGYLCHHKLNDVTTYHILITKADELRIAYHISHTCAITDINLNKYKGNKKKMIEDRSKKPLQLNSSILSVKASIVFLLRCLELLKPAAVHYYRDFTSTAIAMVSSLIGTHLHTDSGTAIIKLAKESLHSLCPLGIRFKSGIC</sequence>
<name>A0A0C2MP14_THEKT</name>
<dbReference type="Proteomes" id="UP000031668">
    <property type="component" value="Unassembled WGS sequence"/>
</dbReference>
<accession>A0A0C2MP14</accession>
<dbReference type="EMBL" id="JWZT01002658">
    <property type="protein sequence ID" value="KII68976.1"/>
    <property type="molecule type" value="Genomic_DNA"/>
</dbReference>
<evidence type="ECO:0000313" key="2">
    <source>
        <dbReference type="Proteomes" id="UP000031668"/>
    </source>
</evidence>
<reference evidence="1 2" key="1">
    <citation type="journal article" date="2014" name="Genome Biol. Evol.">
        <title>The genome of the myxosporean Thelohanellus kitauei shows adaptations to nutrient acquisition within its fish host.</title>
        <authorList>
            <person name="Yang Y."/>
            <person name="Xiong J."/>
            <person name="Zhou Z."/>
            <person name="Huo F."/>
            <person name="Miao W."/>
            <person name="Ran C."/>
            <person name="Liu Y."/>
            <person name="Zhang J."/>
            <person name="Feng J."/>
            <person name="Wang M."/>
            <person name="Wang M."/>
            <person name="Wang L."/>
            <person name="Yao B."/>
        </authorList>
    </citation>
    <scope>NUCLEOTIDE SEQUENCE [LARGE SCALE GENOMIC DNA]</scope>
    <source>
        <strain evidence="1">Wuqing</strain>
    </source>
</reference>
<keyword evidence="2" id="KW-1185">Reference proteome</keyword>
<comment type="caution">
    <text evidence="1">The sequence shown here is derived from an EMBL/GenBank/DDBJ whole genome shotgun (WGS) entry which is preliminary data.</text>
</comment>
<gene>
    <name evidence="1" type="ORF">RF11_01541</name>
</gene>